<protein>
    <submittedName>
        <fullName evidence="1">Uncharacterized protein</fullName>
    </submittedName>
</protein>
<sequence length="52" mass="6198">MVLLTELIEKSYLNILKNIDTFEYSESSDPLIKQEKITNTEMKSLLYDNKHY</sequence>
<evidence type="ECO:0000313" key="1">
    <source>
        <dbReference type="EMBL" id="KAK6588808.1"/>
    </source>
</evidence>
<proteinExistence type="predicted"/>
<comment type="caution">
    <text evidence="1">The sequence shown here is derived from an EMBL/GenBank/DDBJ whole genome shotgun (WGS) entry which is preliminary data.</text>
</comment>
<reference evidence="1 2" key="1">
    <citation type="submission" date="2023-10" db="EMBL/GenBank/DDBJ databases">
        <title>Comparative genomics analysis reveals potential genetic determinants of host preference in Cryptosporidium xiaoi.</title>
        <authorList>
            <person name="Xiao L."/>
            <person name="Li J."/>
        </authorList>
    </citation>
    <scope>NUCLEOTIDE SEQUENCE [LARGE SCALE GENOMIC DNA]</scope>
    <source>
        <strain evidence="1 2">52996</strain>
    </source>
</reference>
<gene>
    <name evidence="1" type="ORF">RS030_2283</name>
</gene>
<organism evidence="1 2">
    <name type="scientific">Cryptosporidium xiaoi</name>
    <dbReference type="NCBI Taxonomy" id="659607"/>
    <lineage>
        <taxon>Eukaryota</taxon>
        <taxon>Sar</taxon>
        <taxon>Alveolata</taxon>
        <taxon>Apicomplexa</taxon>
        <taxon>Conoidasida</taxon>
        <taxon>Coccidia</taxon>
        <taxon>Eucoccidiorida</taxon>
        <taxon>Eimeriorina</taxon>
        <taxon>Cryptosporidiidae</taxon>
        <taxon>Cryptosporidium</taxon>
    </lineage>
</organism>
<dbReference type="EMBL" id="JAWDEY010000022">
    <property type="protein sequence ID" value="KAK6588808.1"/>
    <property type="molecule type" value="Genomic_DNA"/>
</dbReference>
<name>A0AAV9XWC1_9CRYT</name>
<accession>A0AAV9XWC1</accession>
<keyword evidence="2" id="KW-1185">Reference proteome</keyword>
<evidence type="ECO:0000313" key="2">
    <source>
        <dbReference type="Proteomes" id="UP001311799"/>
    </source>
</evidence>
<dbReference type="AlphaFoldDB" id="A0AAV9XWC1"/>
<dbReference type="Proteomes" id="UP001311799">
    <property type="component" value="Unassembled WGS sequence"/>
</dbReference>